<evidence type="ECO:0000313" key="3">
    <source>
        <dbReference type="Proteomes" id="UP000887013"/>
    </source>
</evidence>
<feature type="compositionally biased region" description="Polar residues" evidence="1">
    <location>
        <begin position="235"/>
        <end position="245"/>
    </location>
</feature>
<gene>
    <name evidence="2" type="ORF">NPIL_443881</name>
</gene>
<dbReference type="OrthoDB" id="6433458at2759"/>
<evidence type="ECO:0000256" key="1">
    <source>
        <dbReference type="SAM" id="MobiDB-lite"/>
    </source>
</evidence>
<feature type="compositionally biased region" description="Basic and acidic residues" evidence="1">
    <location>
        <begin position="202"/>
        <end position="213"/>
    </location>
</feature>
<name>A0A8X6T4C3_NEPPI</name>
<feature type="compositionally biased region" description="Basic and acidic residues" evidence="1">
    <location>
        <begin position="127"/>
        <end position="136"/>
    </location>
</feature>
<comment type="caution">
    <text evidence="2">The sequence shown here is derived from an EMBL/GenBank/DDBJ whole genome shotgun (WGS) entry which is preliminary data.</text>
</comment>
<feature type="compositionally biased region" description="Polar residues" evidence="1">
    <location>
        <begin position="274"/>
        <end position="286"/>
    </location>
</feature>
<dbReference type="AlphaFoldDB" id="A0A8X6T4C3"/>
<evidence type="ECO:0000313" key="2">
    <source>
        <dbReference type="EMBL" id="GFS79144.1"/>
    </source>
</evidence>
<feature type="region of interest" description="Disordered" evidence="1">
    <location>
        <begin position="113"/>
        <end position="136"/>
    </location>
</feature>
<dbReference type="EMBL" id="BMAW01051193">
    <property type="protein sequence ID" value="GFS79144.1"/>
    <property type="molecule type" value="Genomic_DNA"/>
</dbReference>
<feature type="region of interest" description="Disordered" evidence="1">
    <location>
        <begin position="54"/>
        <end position="90"/>
    </location>
</feature>
<feature type="compositionally biased region" description="Basic and acidic residues" evidence="1">
    <location>
        <begin position="78"/>
        <end position="90"/>
    </location>
</feature>
<sequence length="318" mass="36693">MARMNKISIISSKNKYDKIDTLISTKMLDVEEDIISKYDFYDEDLLSRNLKASKKLKKKNAPSIDSRSKRVPLAYDSSSRDGLKTKENKKSTKVIDLLKKSEVKKESDDLNLPEKFQNMPTKPLQNDIKDINGKNGKPKLEEISKNNFFYKNKASNITVREKEKTKNARGYMILCDPETKNQAKNIKNVDTNCNIVKRKENENTDELKSELRSSKNAKSRQSHLKSPVAKRANLKNFTMEQNGSDDNYGYKEKSKSKQHTGAQFENAGKDKEYNTLNEVETKQTNGKFLKKRNAQTKPEINIRHSERIAKRQVVNYKV</sequence>
<accession>A0A8X6T4C3</accession>
<proteinExistence type="predicted"/>
<organism evidence="2 3">
    <name type="scientific">Nephila pilipes</name>
    <name type="common">Giant wood spider</name>
    <name type="synonym">Nephila maculata</name>
    <dbReference type="NCBI Taxonomy" id="299642"/>
    <lineage>
        <taxon>Eukaryota</taxon>
        <taxon>Metazoa</taxon>
        <taxon>Ecdysozoa</taxon>
        <taxon>Arthropoda</taxon>
        <taxon>Chelicerata</taxon>
        <taxon>Arachnida</taxon>
        <taxon>Araneae</taxon>
        <taxon>Araneomorphae</taxon>
        <taxon>Entelegynae</taxon>
        <taxon>Araneoidea</taxon>
        <taxon>Nephilidae</taxon>
        <taxon>Nephila</taxon>
    </lineage>
</organism>
<protein>
    <submittedName>
        <fullName evidence="2">Uncharacterized protein</fullName>
    </submittedName>
</protein>
<reference evidence="2" key="1">
    <citation type="submission" date="2020-08" db="EMBL/GenBank/DDBJ databases">
        <title>Multicomponent nature underlies the extraordinary mechanical properties of spider dragline silk.</title>
        <authorList>
            <person name="Kono N."/>
            <person name="Nakamura H."/>
            <person name="Mori M."/>
            <person name="Yoshida Y."/>
            <person name="Ohtoshi R."/>
            <person name="Malay A.D."/>
            <person name="Moran D.A.P."/>
            <person name="Tomita M."/>
            <person name="Numata K."/>
            <person name="Arakawa K."/>
        </authorList>
    </citation>
    <scope>NUCLEOTIDE SEQUENCE</scope>
</reference>
<feature type="region of interest" description="Disordered" evidence="1">
    <location>
        <begin position="202"/>
        <end position="296"/>
    </location>
</feature>
<dbReference type="Proteomes" id="UP000887013">
    <property type="component" value="Unassembled WGS sequence"/>
</dbReference>
<keyword evidence="3" id="KW-1185">Reference proteome</keyword>